<feature type="transmembrane region" description="Helical" evidence="7">
    <location>
        <begin position="169"/>
        <end position="195"/>
    </location>
</feature>
<evidence type="ECO:0000256" key="1">
    <source>
        <dbReference type="ARBA" id="ARBA00004141"/>
    </source>
</evidence>
<dbReference type="RefSeq" id="WP_133514014.1">
    <property type="nucleotide sequence ID" value="NZ_SNWX01000003.1"/>
</dbReference>
<reference evidence="8 9" key="1">
    <citation type="submission" date="2019-03" db="EMBL/GenBank/DDBJ databases">
        <title>Subsurface microbial communities from deep shales in Ohio and West Virginia, USA.</title>
        <authorList>
            <person name="Wrighton K."/>
        </authorList>
    </citation>
    <scope>NUCLEOTIDE SEQUENCE [LARGE SCALE GENOMIC DNA]</scope>
    <source>
        <strain evidence="8 9">MA284_T2</strain>
    </source>
</reference>
<dbReference type="PANTHER" id="PTHR36838">
    <property type="entry name" value="AUXIN EFFLUX CARRIER FAMILY PROTEIN"/>
    <property type="match status" value="1"/>
</dbReference>
<dbReference type="OrthoDB" id="527159at2"/>
<keyword evidence="6 7" id="KW-0472">Membrane</keyword>
<organism evidence="8 9">
    <name type="scientific">Halanaerobium saccharolyticum</name>
    <dbReference type="NCBI Taxonomy" id="43595"/>
    <lineage>
        <taxon>Bacteria</taxon>
        <taxon>Bacillati</taxon>
        <taxon>Bacillota</taxon>
        <taxon>Clostridia</taxon>
        <taxon>Halanaerobiales</taxon>
        <taxon>Halanaerobiaceae</taxon>
        <taxon>Halanaerobium</taxon>
    </lineage>
</organism>
<gene>
    <name evidence="8" type="ORF">DFR79_10351</name>
</gene>
<dbReference type="InterPro" id="IPR004776">
    <property type="entry name" value="Mem_transp_PIN-like"/>
</dbReference>
<feature type="transmembrane region" description="Helical" evidence="7">
    <location>
        <begin position="124"/>
        <end position="148"/>
    </location>
</feature>
<keyword evidence="3" id="KW-1003">Cell membrane</keyword>
<dbReference type="Proteomes" id="UP000295064">
    <property type="component" value="Unassembled WGS sequence"/>
</dbReference>
<evidence type="ECO:0008006" key="10">
    <source>
        <dbReference type="Google" id="ProtNLM"/>
    </source>
</evidence>
<sequence>MDVFFFILINNIAPIFFIIGLGYVLEKTFELDIYSFSKVNFYVFVPALVLVKVYQTEIQFELMRAIVYAFTFLAAMTLLAVLMAKFRGYKMARASAFKNSVMFYNSGNFGIPLITLVFAGTEYAVYAVSIQIMVLMVQNLTTNSIGFYNAGRGQMDVKNTIIATAKMPSLYAVITALLLKLVPFDLTEFFLWPAFEYMHDGLISVALLTLGIQLSLAKLELEDLDVYLASFSRLIGGPLVAFILIHLLGIEGVMARVLFISSAVPSAVNTALIAVEFNNEPDFASQVVLTTTLLSAVTLTAVIYLSGILF</sequence>
<evidence type="ECO:0000313" key="9">
    <source>
        <dbReference type="Proteomes" id="UP000295064"/>
    </source>
</evidence>
<comment type="caution">
    <text evidence="8">The sequence shown here is derived from an EMBL/GenBank/DDBJ whole genome shotgun (WGS) entry which is preliminary data.</text>
</comment>
<evidence type="ECO:0000256" key="2">
    <source>
        <dbReference type="ARBA" id="ARBA00022448"/>
    </source>
</evidence>
<dbReference type="EMBL" id="SNWX01000003">
    <property type="protein sequence ID" value="TDO94373.1"/>
    <property type="molecule type" value="Genomic_DNA"/>
</dbReference>
<dbReference type="GO" id="GO:0055085">
    <property type="term" value="P:transmembrane transport"/>
    <property type="evidence" value="ECO:0007669"/>
    <property type="project" value="InterPro"/>
</dbReference>
<evidence type="ECO:0000256" key="3">
    <source>
        <dbReference type="ARBA" id="ARBA00022475"/>
    </source>
</evidence>
<accession>A0A4R6LZV4</accession>
<feature type="transmembrane region" description="Helical" evidence="7">
    <location>
        <begin position="253"/>
        <end position="275"/>
    </location>
</feature>
<feature type="transmembrane region" description="Helical" evidence="7">
    <location>
        <begin position="96"/>
        <end position="118"/>
    </location>
</feature>
<dbReference type="Pfam" id="PF03547">
    <property type="entry name" value="Mem_trans"/>
    <property type="match status" value="1"/>
</dbReference>
<feature type="transmembrane region" description="Helical" evidence="7">
    <location>
        <begin position="226"/>
        <end position="247"/>
    </location>
</feature>
<evidence type="ECO:0000313" key="8">
    <source>
        <dbReference type="EMBL" id="TDO94373.1"/>
    </source>
</evidence>
<protein>
    <recommendedName>
        <fullName evidence="10">Transporter</fullName>
    </recommendedName>
</protein>
<name>A0A4R6LZV4_9FIRM</name>
<feature type="transmembrane region" description="Helical" evidence="7">
    <location>
        <begin position="66"/>
        <end position="84"/>
    </location>
</feature>
<evidence type="ECO:0000256" key="7">
    <source>
        <dbReference type="SAM" id="Phobius"/>
    </source>
</evidence>
<proteinExistence type="predicted"/>
<keyword evidence="5 7" id="KW-1133">Transmembrane helix</keyword>
<evidence type="ECO:0000256" key="4">
    <source>
        <dbReference type="ARBA" id="ARBA00022692"/>
    </source>
</evidence>
<comment type="subcellular location">
    <subcellularLocation>
        <location evidence="1">Membrane</location>
        <topology evidence="1">Multi-pass membrane protein</topology>
    </subcellularLocation>
</comment>
<evidence type="ECO:0000256" key="5">
    <source>
        <dbReference type="ARBA" id="ARBA00022989"/>
    </source>
</evidence>
<feature type="transmembrane region" description="Helical" evidence="7">
    <location>
        <begin position="6"/>
        <end position="25"/>
    </location>
</feature>
<dbReference type="AlphaFoldDB" id="A0A4R6LZV4"/>
<feature type="transmembrane region" description="Helical" evidence="7">
    <location>
        <begin position="37"/>
        <end position="54"/>
    </location>
</feature>
<dbReference type="PANTHER" id="PTHR36838:SF1">
    <property type="entry name" value="SLR1864 PROTEIN"/>
    <property type="match status" value="1"/>
</dbReference>
<evidence type="ECO:0000256" key="6">
    <source>
        <dbReference type="ARBA" id="ARBA00023136"/>
    </source>
</evidence>
<dbReference type="GO" id="GO:0016020">
    <property type="term" value="C:membrane"/>
    <property type="evidence" value="ECO:0007669"/>
    <property type="project" value="UniProtKB-SubCell"/>
</dbReference>
<keyword evidence="4 7" id="KW-0812">Transmembrane</keyword>
<keyword evidence="2" id="KW-0813">Transport</keyword>
<feature type="transmembrane region" description="Helical" evidence="7">
    <location>
        <begin position="287"/>
        <end position="309"/>
    </location>
</feature>